<dbReference type="EMBL" id="MCHX01000002">
    <property type="protein sequence ID" value="OFJ55576.1"/>
    <property type="molecule type" value="Genomic_DNA"/>
</dbReference>
<dbReference type="Proteomes" id="UP000178953">
    <property type="component" value="Unassembled WGS sequence"/>
</dbReference>
<dbReference type="Gene3D" id="2.60.40.3440">
    <property type="match status" value="1"/>
</dbReference>
<sequence>MAQTATFTVVPAAAPVDPLQALVRLPGTFLNAAAGLLAVALSPLLAPGPAAPAPPPTLFAVLAWVRREIDRNFFNSAPTVAYTATGNSQDVNGAVSGRVVITDRDGDPVTVSTSTPVNGGSVVVRPDGTFTYTPTVELARTGGVDSFTLTATSAGTGLHLQDVGAALARLDLVGALLALTTPPATRRVITVAVTPINQNPIARDDAFSVDEDTPLTGDVSLNDADPNQGDTRSYGVVSSTTQGSLVLRPDGTFDYTPSGNFFGTDSFTYSFSDRAGATATATATITVRAVNDAPVAAPGPQSVDYATGSVTGTVGFTDVDSPTLTYTVTQPSSGRVTFDAVTGRYVFTPTVADRLQANLTPGADSRTFTITASDGAASTPITITAEIDPARLVVVDSIPTGSSIIDVDATATRVYVIGRDGVLKTIDPTTNTVVGTLQITGVTETEYLDAGSDGRVYVSAGNGGNGTVVIVDTTTGTQTPVRVGGTARDLLEVTLPSGERLVYVTTRGTNANRVAIIDPTDVTNVRYVDLPGTVGPNNIAASPDGRYVYVTRNTGGAGLAVIDTATNTVVDERALGTNPTGLDVSADGRHVFVTNNSGTTLTIVDTVSGTQREVALGAASRGVRVSPDGSVAYVTLTNGQVAVVDTATGATIGAPVQVGQTPQYVAFTPDGTAFTSNFTVGSVSVLKVVSANVNAAPIGVRPPTVSTPNVTTGVVTGTLGVTDPDGNVLSYTPTSGSTTKGTFTVGADGTFTYRPTDAARHAAAAVGAPSSTSTDSFSVTVADGLGGTRTVTVVVTVGKRNAVPTSTGATAGTPAADGLVTGNLNVTDADRDPLTFVASTPTRGSVTVAADGSFTYRPTPAAQLAAVTDPTARTDTFTVGVSDGYGGSITVPVTVTIKPVNVAPVLGRDVFTVDAGKPLQASLATNDVDANGDTLTYAFVGQQGSGTLTLATDGSFTFTSNAAGTTVIAYDVSDGTNTVRGSASIVVVAVNAAPVAGDATFTTLRDTAVSGTLTVTDPDGPQPLFSAAGTTANGTVVVSSNGAFTYTPRSGFVGEDSFVFTVSDGSSSDTGTVTITVTPPVIVDPATPVTLGSPTTGSAAIDGAINTTRQGLMFSVASAPTYGTVRLAADGTFTYTPDPVDRLAAFATVGTADDVDVFTIRVSDGVSSQTVTVTPSVSPAPVAAIFGTPTGSTIVGTPFVDADAGVAYVTVRNAAGAYALVIVERGGQPRAVALPGTPIGEPSSAGDNLYQYTRSADGSHAVTLVGPTGAISTVLPGEPTDTFVDQATGTVLVVSAPTAETHAVTVVSLAGASTVELAESTPIFRQTDDGSLFAFTNSQFGYTSVVVIRTDGTTSTVRLGGSLVDAAEVQRNTLAIRTITGAGTQALMALKSDGTSRVTTFSGTPIGDVVGNPDGSLDVYSATVFSDFSADWSVAIEKTTLAATGNVHPSTTVTRTSFTGAPDRSTMQVVGSVITVGYTDTAGNPATAVVVYRDGTIMKATLRGSAIDGLGASIAPIVDDSGTIIQFTTLPGTSGERTYRVSIIGSSGRSLTVLSTDLPGAPVGQPVVASSGVAYVISDAGRTSWLTVLNSSLTTLPTVAVPDGLRPEDLATDATNRRVGFVVADPTSSTYVYRTVDENGTVRNTLLGGAPRNGVVVDSVSGATYLTVRTGSTDAVTVIAPDGTARVVGLPGVVVDGPDLDAAPTAVYVVSRDAAGNVAVTVVGANTAVSTAIGLPGDSFVDPASGAFVIAHRIGNDYRVTVVQPDGTATVIGLPGRPVGSLVAGSDAYYTTSVSGSTTTVTVVRADGTSRTVTVPGTATVSTVVDATGAYQQTDAGVFLVDLASPTSNGSVTV</sequence>
<comment type="caution">
    <text evidence="2">The sequence shown here is derived from an EMBL/GenBank/DDBJ whole genome shotgun (WGS) entry which is preliminary data.</text>
</comment>
<dbReference type="Gene3D" id="2.60.40.2810">
    <property type="match status" value="1"/>
</dbReference>
<dbReference type="Gene3D" id="2.130.10.10">
    <property type="entry name" value="YVTN repeat-like/Quinoprotein amine dehydrogenase"/>
    <property type="match status" value="2"/>
</dbReference>
<gene>
    <name evidence="2" type="ORF">BEL07_01340</name>
</gene>
<dbReference type="SUPFAM" id="SSF50974">
    <property type="entry name" value="Nitrous oxide reductase, N-terminal domain"/>
    <property type="match status" value="2"/>
</dbReference>
<dbReference type="NCBIfam" id="NF012211">
    <property type="entry name" value="tand_rpt_95"/>
    <property type="match status" value="4"/>
</dbReference>
<name>A0A1E8QAY6_9MYCO</name>
<reference evidence="2 3" key="1">
    <citation type="submission" date="2016-09" db="EMBL/GenBank/DDBJ databases">
        <title>genome sequence of Mycobacterium sp. 739 SCH.</title>
        <authorList>
            <person name="Greninger A.L."/>
            <person name="Qin X."/>
            <person name="Jerome K."/>
            <person name="Vora S."/>
            <person name="Quinn K."/>
        </authorList>
    </citation>
    <scope>NUCLEOTIDE SEQUENCE [LARGE SCALE GENOMIC DNA]</scope>
    <source>
        <strain evidence="2 3">SCH</strain>
    </source>
</reference>
<protein>
    <recommendedName>
        <fullName evidence="1">RapA2 cadherin-like domain-containing protein</fullName>
    </recommendedName>
</protein>
<proteinExistence type="predicted"/>
<accession>A0A1E8QAY6</accession>
<dbReference type="InterPro" id="IPR051200">
    <property type="entry name" value="Host-pathogen_enzymatic-act"/>
</dbReference>
<dbReference type="InterPro" id="IPR011045">
    <property type="entry name" value="N2O_reductase_N"/>
</dbReference>
<keyword evidence="3" id="KW-1185">Reference proteome</keyword>
<dbReference type="Pfam" id="PF02239">
    <property type="entry name" value="Cytochrom_D1"/>
    <property type="match status" value="1"/>
</dbReference>
<evidence type="ECO:0000313" key="3">
    <source>
        <dbReference type="Proteomes" id="UP000178953"/>
    </source>
</evidence>
<dbReference type="PANTHER" id="PTHR47197:SF3">
    <property type="entry name" value="DIHYDRO-HEME D1 DEHYDROGENASE"/>
    <property type="match status" value="1"/>
</dbReference>
<evidence type="ECO:0000313" key="2">
    <source>
        <dbReference type="EMBL" id="OFJ55576.1"/>
    </source>
</evidence>
<feature type="domain" description="RapA2 cadherin-like" evidence="1">
    <location>
        <begin position="893"/>
        <end position="958"/>
    </location>
</feature>
<evidence type="ECO:0000259" key="1">
    <source>
        <dbReference type="Pfam" id="PF17803"/>
    </source>
</evidence>
<dbReference type="PANTHER" id="PTHR47197">
    <property type="entry name" value="PROTEIN NIRF"/>
    <property type="match status" value="1"/>
</dbReference>
<dbReference type="InterPro" id="IPR010221">
    <property type="entry name" value="VCBS_dom"/>
</dbReference>
<dbReference type="NCBIfam" id="TIGR01965">
    <property type="entry name" value="VCBS_repeat"/>
    <property type="match status" value="3"/>
</dbReference>
<dbReference type="InterPro" id="IPR040853">
    <property type="entry name" value="RapA2_cadherin-like"/>
</dbReference>
<dbReference type="Pfam" id="PF17803">
    <property type="entry name" value="Cadherin_4"/>
    <property type="match status" value="1"/>
</dbReference>
<dbReference type="InterPro" id="IPR015943">
    <property type="entry name" value="WD40/YVTN_repeat-like_dom_sf"/>
</dbReference>
<dbReference type="SUPFAM" id="SSF101898">
    <property type="entry name" value="NHL repeat"/>
    <property type="match status" value="1"/>
</dbReference>
<dbReference type="Pfam" id="PF17963">
    <property type="entry name" value="Big_9"/>
    <property type="match status" value="4"/>
</dbReference>
<organism evidence="2 3">
    <name type="scientific">Mycolicibacterium grossiae</name>
    <dbReference type="NCBI Taxonomy" id="1552759"/>
    <lineage>
        <taxon>Bacteria</taxon>
        <taxon>Bacillati</taxon>
        <taxon>Actinomycetota</taxon>
        <taxon>Actinomycetes</taxon>
        <taxon>Mycobacteriales</taxon>
        <taxon>Mycobacteriaceae</taxon>
        <taxon>Mycolicibacterium</taxon>
    </lineage>
</organism>